<evidence type="ECO:0000313" key="8">
    <source>
        <dbReference type="Proteomes" id="UP000009046"/>
    </source>
</evidence>
<evidence type="ECO:0000256" key="2">
    <source>
        <dbReference type="ARBA" id="ARBA00022692"/>
    </source>
</evidence>
<keyword evidence="8" id="KW-1185">Reference proteome</keyword>
<dbReference type="AlphaFoldDB" id="E0VU43"/>
<keyword evidence="2 5" id="KW-0812">Transmembrane</keyword>
<dbReference type="EMBL" id="AAZO01005440">
    <property type="status" value="NOT_ANNOTATED_CDS"/>
    <property type="molecule type" value="Genomic_DNA"/>
</dbReference>
<reference evidence="6" key="2">
    <citation type="submission" date="2007-04" db="EMBL/GenBank/DDBJ databases">
        <title>The genome of the human body louse.</title>
        <authorList>
            <consortium name="The Human Body Louse Genome Consortium"/>
            <person name="Kirkness E."/>
            <person name="Walenz B."/>
            <person name="Hass B."/>
            <person name="Bruggner R."/>
            <person name="Strausberg R."/>
        </authorList>
    </citation>
    <scope>NUCLEOTIDE SEQUENCE</scope>
    <source>
        <strain evidence="6">USDA</strain>
    </source>
</reference>
<dbReference type="CTD" id="8231176"/>
<dbReference type="FunCoup" id="E0VU43">
    <property type="interactions" value="15"/>
</dbReference>
<dbReference type="eggNOG" id="ENOG502QT4K">
    <property type="taxonomic scope" value="Eukaryota"/>
</dbReference>
<protein>
    <submittedName>
        <fullName evidence="6 7">Uncharacterized protein</fullName>
    </submittedName>
</protein>
<dbReference type="Proteomes" id="UP000009046">
    <property type="component" value="Unassembled WGS sequence"/>
</dbReference>
<dbReference type="OrthoDB" id="6126739at2759"/>
<dbReference type="EMBL" id="DS235779">
    <property type="protein sequence ID" value="EEB16899.1"/>
    <property type="molecule type" value="Genomic_DNA"/>
</dbReference>
<evidence type="ECO:0000256" key="1">
    <source>
        <dbReference type="ARBA" id="ARBA00004141"/>
    </source>
</evidence>
<dbReference type="HOGENOM" id="CLU_061034_0_0_1"/>
<dbReference type="GeneID" id="8231176"/>
<reference evidence="7" key="3">
    <citation type="submission" date="2020-05" db="UniProtKB">
        <authorList>
            <consortium name="EnsemblMetazoa"/>
        </authorList>
    </citation>
    <scope>IDENTIFICATION</scope>
    <source>
        <strain evidence="7">USDA</strain>
    </source>
</reference>
<feature type="transmembrane region" description="Helical" evidence="5">
    <location>
        <begin position="127"/>
        <end position="149"/>
    </location>
</feature>
<dbReference type="InterPro" id="IPR004031">
    <property type="entry name" value="PMP22/EMP/MP20/Claudin"/>
</dbReference>
<dbReference type="EnsemblMetazoa" id="PHUM445120-RA">
    <property type="protein sequence ID" value="PHUM445120-PA"/>
    <property type="gene ID" value="PHUM445120"/>
</dbReference>
<keyword evidence="4 5" id="KW-0472">Membrane</keyword>
<evidence type="ECO:0000313" key="6">
    <source>
        <dbReference type="EMBL" id="EEB16899.1"/>
    </source>
</evidence>
<name>E0VU43_PEDHC</name>
<dbReference type="Gene3D" id="1.20.140.150">
    <property type="match status" value="1"/>
</dbReference>
<evidence type="ECO:0000256" key="5">
    <source>
        <dbReference type="SAM" id="Phobius"/>
    </source>
</evidence>
<sequence>MPCSAVTLSLATISAIVAIALLSIAFSTDNWLYIEVKRGKIEDIADKRANQESLLEDFNNKYYYFTRTKGLFRICYPKEKPKSVQIYLSPVETHCSNIDYYIPDVENLTKEFTDDATTRLHMGRSMIALFILSFLAVFTAFWTGVVGCWRRSPGNITATAIVMLFACLFSAGSMGLWHGVEYFEKEKVVGEEFYQQWDNALRDNTITTYDWSYFVAWVGVGFSLISAILFSGAAICLRGEREKEEAMNMQYLMPVYPQKQQYAYAGYPAPYYHGPQYAQDLEHIIINKMNIKKLEKLYNFIFFNGKLYYYYYYY</sequence>
<keyword evidence="3 5" id="KW-1133">Transmembrane helix</keyword>
<dbReference type="PANTHER" id="PTHR21215:SF0">
    <property type="entry name" value="LD36024P"/>
    <property type="match status" value="1"/>
</dbReference>
<evidence type="ECO:0000256" key="3">
    <source>
        <dbReference type="ARBA" id="ARBA00022989"/>
    </source>
</evidence>
<dbReference type="InParanoid" id="E0VU43"/>
<evidence type="ECO:0000256" key="4">
    <source>
        <dbReference type="ARBA" id="ARBA00023136"/>
    </source>
</evidence>
<dbReference type="VEuPathDB" id="VectorBase:PHUM445120"/>
<reference evidence="6" key="1">
    <citation type="submission" date="2007-04" db="EMBL/GenBank/DDBJ databases">
        <title>Annotation of Pediculus humanus corporis strain USDA.</title>
        <authorList>
            <person name="Kirkness E."/>
            <person name="Hannick L."/>
            <person name="Hass B."/>
            <person name="Bruggner R."/>
            <person name="Lawson D."/>
            <person name="Bidwell S."/>
            <person name="Joardar V."/>
            <person name="Caler E."/>
            <person name="Walenz B."/>
            <person name="Inman J."/>
            <person name="Schobel S."/>
            <person name="Galinsky K."/>
            <person name="Amedeo P."/>
            <person name="Strausberg R."/>
        </authorList>
    </citation>
    <scope>NUCLEOTIDE SEQUENCE</scope>
    <source>
        <strain evidence="6">USDA</strain>
    </source>
</reference>
<comment type="subcellular location">
    <subcellularLocation>
        <location evidence="1">Membrane</location>
        <topology evidence="1">Multi-pass membrane protein</topology>
    </subcellularLocation>
</comment>
<dbReference type="Pfam" id="PF13903">
    <property type="entry name" value="Claudin_2"/>
    <property type="match status" value="1"/>
</dbReference>
<gene>
    <name evidence="7" type="primary">8231176</name>
    <name evidence="6" type="ORF">Phum_PHUM445120</name>
</gene>
<dbReference type="EMBL" id="AAZO01005437">
    <property type="status" value="NOT_ANNOTATED_CDS"/>
    <property type="molecule type" value="Genomic_DNA"/>
</dbReference>
<dbReference type="GO" id="GO:0016020">
    <property type="term" value="C:membrane"/>
    <property type="evidence" value="ECO:0007669"/>
    <property type="project" value="UniProtKB-SubCell"/>
</dbReference>
<organism>
    <name type="scientific">Pediculus humanus subsp. corporis</name>
    <name type="common">Body louse</name>
    <dbReference type="NCBI Taxonomy" id="121224"/>
    <lineage>
        <taxon>Eukaryota</taxon>
        <taxon>Metazoa</taxon>
        <taxon>Ecdysozoa</taxon>
        <taxon>Arthropoda</taxon>
        <taxon>Hexapoda</taxon>
        <taxon>Insecta</taxon>
        <taxon>Pterygota</taxon>
        <taxon>Neoptera</taxon>
        <taxon>Paraneoptera</taxon>
        <taxon>Psocodea</taxon>
        <taxon>Troctomorpha</taxon>
        <taxon>Phthiraptera</taxon>
        <taxon>Anoplura</taxon>
        <taxon>Pediculidae</taxon>
        <taxon>Pediculus</taxon>
    </lineage>
</organism>
<proteinExistence type="predicted"/>
<dbReference type="RefSeq" id="XP_002429637.1">
    <property type="nucleotide sequence ID" value="XM_002429592.1"/>
</dbReference>
<evidence type="ECO:0000313" key="7">
    <source>
        <dbReference type="EnsemblMetazoa" id="PHUM445120-PA"/>
    </source>
</evidence>
<dbReference type="EMBL" id="AAZO01005436">
    <property type="status" value="NOT_ANNOTATED_CDS"/>
    <property type="molecule type" value="Genomic_DNA"/>
</dbReference>
<dbReference type="KEGG" id="phu:Phum_PHUM445120"/>
<feature type="transmembrane region" description="Helical" evidence="5">
    <location>
        <begin position="211"/>
        <end position="237"/>
    </location>
</feature>
<accession>E0VU43</accession>
<dbReference type="EMBL" id="AAZO01005438">
    <property type="status" value="NOT_ANNOTATED_CDS"/>
    <property type="molecule type" value="Genomic_DNA"/>
</dbReference>
<dbReference type="OMA" id="YAYPGPY"/>
<dbReference type="EMBL" id="AAZO01005439">
    <property type="status" value="NOT_ANNOTATED_CDS"/>
    <property type="molecule type" value="Genomic_DNA"/>
</dbReference>
<feature type="transmembrane region" description="Helical" evidence="5">
    <location>
        <begin position="156"/>
        <end position="177"/>
    </location>
</feature>
<dbReference type="PANTHER" id="PTHR21215">
    <property type="entry name" value="LD36024P"/>
    <property type="match status" value="1"/>
</dbReference>